<reference evidence="9 10" key="1">
    <citation type="submission" date="2014-07" db="EMBL/GenBank/DDBJ databases">
        <authorList>
            <person name="McCorrison J."/>
            <person name="Sanka R."/>
            <person name="Torralba M."/>
            <person name="Gillis M."/>
            <person name="Haft D.H."/>
            <person name="Methe B."/>
            <person name="Sutton G."/>
            <person name="Nelson K.E."/>
        </authorList>
    </citation>
    <scope>NUCLEOTIDE SEQUENCE [LARGE SCALE GENOMIC DNA]</scope>
    <source>
        <strain evidence="9 10">DNF00853</strain>
    </source>
</reference>
<accession>A0A096BL06</accession>
<comment type="subcellular location">
    <subcellularLocation>
        <location evidence="1">Cell membrane</location>
        <topology evidence="1">Multi-pass membrane protein</topology>
    </subcellularLocation>
</comment>
<keyword evidence="5 6" id="KW-0472">Membrane</keyword>
<evidence type="ECO:0000259" key="7">
    <source>
        <dbReference type="Pfam" id="PF02687"/>
    </source>
</evidence>
<feature type="transmembrane region" description="Helical" evidence="6">
    <location>
        <begin position="366"/>
        <end position="390"/>
    </location>
</feature>
<keyword evidence="4 6" id="KW-1133">Transmembrane helix</keyword>
<feature type="transmembrane region" description="Helical" evidence="6">
    <location>
        <begin position="274"/>
        <end position="299"/>
    </location>
</feature>
<dbReference type="Proteomes" id="UP000029556">
    <property type="component" value="Unassembled WGS sequence"/>
</dbReference>
<dbReference type="OrthoDB" id="905059at2"/>
<proteinExistence type="predicted"/>
<dbReference type="PANTHER" id="PTHR30572:SF18">
    <property type="entry name" value="ABC-TYPE MACROLIDE FAMILY EXPORT SYSTEM PERMEASE COMPONENT 2"/>
    <property type="match status" value="1"/>
</dbReference>
<dbReference type="AlphaFoldDB" id="A0A096BL06"/>
<organism evidence="9 10">
    <name type="scientific">Hoylesella buccalis DNF00853</name>
    <dbReference type="NCBI Taxonomy" id="1401074"/>
    <lineage>
        <taxon>Bacteria</taxon>
        <taxon>Pseudomonadati</taxon>
        <taxon>Bacteroidota</taxon>
        <taxon>Bacteroidia</taxon>
        <taxon>Bacteroidales</taxon>
        <taxon>Prevotellaceae</taxon>
        <taxon>Hoylesella</taxon>
    </lineage>
</organism>
<keyword evidence="2" id="KW-1003">Cell membrane</keyword>
<dbReference type="EMBL" id="JRNN01000078">
    <property type="protein sequence ID" value="KGF33799.1"/>
    <property type="molecule type" value="Genomic_DNA"/>
</dbReference>
<evidence type="ECO:0000256" key="1">
    <source>
        <dbReference type="ARBA" id="ARBA00004651"/>
    </source>
</evidence>
<name>A0A096BL06_9BACT</name>
<sequence length="790" mass="88916">MAWRNLFRPRQHNVAKILCLALGLSVSAVIIAEIYYEQTFDQCYPDYDRICRVTEGFKMKAQEFTEGSNTSGGVVPMMKRTIPQVELATRTNPIVTDGEVETDDKTRVRADVYFADSCFFRMFPARILEGDADRALTEPFCCVVNRSTAQRLGGNVVGRHIESKEMPGLKLTIVGVYEDYPHNSTFHTYDVIGSMNTQKNFSFDGQDNLVGNDRYSSFVRLRKGASPDSLTPLIHHMIQTHYPVQELRQSGVWLIYKLTPISRYYTEADNVRQMFWILSLLAIILLSASILNYVLIVVGNLVSRAREMAVRKCYGAGRRAVYSITFSEVCLHLVLALMLGAALLWACHGTIEQLLSAPLSVLVFNRGAWILLLIALMVLFVGGIVPGWLYNRMPVTLAFHGYVEARRRWKVALLGLEFAMVSFLLGLLFIVSMQYRHTVGFDLGYQCAGLATVDITALQPDERQTAYDEVGRMSGVRQVSACNTFPFYGMSGNNVTVPGEESQLFNIADLYTVADHYFDMLQIPIVAGRVFASGSDSLKQVMVSQDFASMMKKLRGWDDVVGRKVIISEHSGNENKDLLTIVGVYRDIHLGSAENNERDRPSVAFYGRAANRMNNYLLIQLDDFSVEKLTDIQERLQRFFPGKTVLVESVENLKNMQYVATRNFRNGVMTVGIVVLFIALMGLIGYVSDEVNRRHKEIAIRKVNGACVGDVMRIFQLNILRTAIPAVLIGAVGAYWVAAQWLQLYDNRIALTVWPFLVTIVLVLLIIVTVVAINCWRVANSNPVEYLKQE</sequence>
<feature type="domain" description="ABC3 transporter permease C-terminal" evidence="7">
    <location>
        <begin position="280"/>
        <end position="394"/>
    </location>
</feature>
<feature type="transmembrane region" description="Helical" evidence="6">
    <location>
        <begin position="722"/>
        <end position="742"/>
    </location>
</feature>
<evidence type="ECO:0000313" key="10">
    <source>
        <dbReference type="Proteomes" id="UP000029556"/>
    </source>
</evidence>
<protein>
    <submittedName>
        <fullName evidence="9">ABC transporter permease</fullName>
    </submittedName>
</protein>
<comment type="caution">
    <text evidence="9">The sequence shown here is derived from an EMBL/GenBank/DDBJ whole genome shotgun (WGS) entry which is preliminary data.</text>
</comment>
<evidence type="ECO:0000313" key="9">
    <source>
        <dbReference type="EMBL" id="KGF33799.1"/>
    </source>
</evidence>
<evidence type="ECO:0000256" key="4">
    <source>
        <dbReference type="ARBA" id="ARBA00022989"/>
    </source>
</evidence>
<evidence type="ECO:0000256" key="3">
    <source>
        <dbReference type="ARBA" id="ARBA00022692"/>
    </source>
</evidence>
<dbReference type="PANTHER" id="PTHR30572">
    <property type="entry name" value="MEMBRANE COMPONENT OF TRANSPORTER-RELATED"/>
    <property type="match status" value="1"/>
</dbReference>
<feature type="transmembrane region" description="Helical" evidence="6">
    <location>
        <begin position="754"/>
        <end position="776"/>
    </location>
</feature>
<feature type="transmembrane region" description="Helical" evidence="6">
    <location>
        <begin position="320"/>
        <end position="346"/>
    </location>
</feature>
<dbReference type="InterPro" id="IPR025857">
    <property type="entry name" value="MacB_PCD"/>
</dbReference>
<dbReference type="InterPro" id="IPR050250">
    <property type="entry name" value="Macrolide_Exporter_MacB"/>
</dbReference>
<feature type="transmembrane region" description="Helical" evidence="6">
    <location>
        <begin position="667"/>
        <end position="687"/>
    </location>
</feature>
<dbReference type="InterPro" id="IPR003838">
    <property type="entry name" value="ABC3_permease_C"/>
</dbReference>
<evidence type="ECO:0000256" key="5">
    <source>
        <dbReference type="ARBA" id="ARBA00023136"/>
    </source>
</evidence>
<evidence type="ECO:0000256" key="2">
    <source>
        <dbReference type="ARBA" id="ARBA00022475"/>
    </source>
</evidence>
<evidence type="ECO:0000259" key="8">
    <source>
        <dbReference type="Pfam" id="PF12704"/>
    </source>
</evidence>
<keyword evidence="3 6" id="KW-0812">Transmembrane</keyword>
<dbReference type="GO" id="GO:0005886">
    <property type="term" value="C:plasma membrane"/>
    <property type="evidence" value="ECO:0007669"/>
    <property type="project" value="UniProtKB-SubCell"/>
</dbReference>
<dbReference type="GO" id="GO:0022857">
    <property type="term" value="F:transmembrane transporter activity"/>
    <property type="evidence" value="ECO:0007669"/>
    <property type="project" value="TreeGrafter"/>
</dbReference>
<dbReference type="Pfam" id="PF02687">
    <property type="entry name" value="FtsX"/>
    <property type="match status" value="2"/>
</dbReference>
<evidence type="ECO:0000256" key="6">
    <source>
        <dbReference type="SAM" id="Phobius"/>
    </source>
</evidence>
<feature type="domain" description="ABC3 transporter permease C-terminal" evidence="7">
    <location>
        <begin position="670"/>
        <end position="783"/>
    </location>
</feature>
<feature type="transmembrane region" description="Helical" evidence="6">
    <location>
        <begin position="411"/>
        <end position="431"/>
    </location>
</feature>
<feature type="domain" description="MacB-like periplasmic core" evidence="8">
    <location>
        <begin position="17"/>
        <end position="230"/>
    </location>
</feature>
<gene>
    <name evidence="9" type="ORF">HMPREF2137_10275</name>
</gene>
<dbReference type="Pfam" id="PF12704">
    <property type="entry name" value="MacB_PCD"/>
    <property type="match status" value="1"/>
</dbReference>